<name>A0AAE3JR02_9FLAO</name>
<proteinExistence type="predicted"/>
<reference evidence="1" key="1">
    <citation type="submission" date="2023-02" db="EMBL/GenBank/DDBJ databases">
        <title>Genome of Flavobacteriaceae gen. nov. sp. strain F89.</title>
        <authorList>
            <person name="Wang Y."/>
        </authorList>
    </citation>
    <scope>NUCLEOTIDE SEQUENCE</scope>
    <source>
        <strain evidence="1">F89</strain>
    </source>
</reference>
<dbReference type="EMBL" id="JAIRBC010000032">
    <property type="protein sequence ID" value="MCG2462434.1"/>
    <property type="molecule type" value="Genomic_DNA"/>
</dbReference>
<evidence type="ECO:0000313" key="2">
    <source>
        <dbReference type="Proteomes" id="UP001200642"/>
    </source>
</evidence>
<dbReference type="AlphaFoldDB" id="A0AAE3JR02"/>
<accession>A0AAE3JR02</accession>
<dbReference type="Pfam" id="PF20050">
    <property type="entry name" value="DUF6452"/>
    <property type="match status" value="1"/>
</dbReference>
<protein>
    <submittedName>
        <fullName evidence="1">Uncharacterized protein</fullName>
    </submittedName>
</protein>
<evidence type="ECO:0000313" key="1">
    <source>
        <dbReference type="EMBL" id="MCG2462434.1"/>
    </source>
</evidence>
<dbReference type="InterPro" id="IPR045607">
    <property type="entry name" value="DUF6452"/>
</dbReference>
<keyword evidence="2" id="KW-1185">Reference proteome</keyword>
<organism evidence="1 2">
    <name type="scientific">Cerina litoralis</name>
    <dbReference type="NCBI Taxonomy" id="2874477"/>
    <lineage>
        <taxon>Bacteria</taxon>
        <taxon>Pseudomonadati</taxon>
        <taxon>Bacteroidota</taxon>
        <taxon>Flavobacteriia</taxon>
        <taxon>Flavobacteriales</taxon>
        <taxon>Flavobacteriaceae</taxon>
        <taxon>Cerina</taxon>
    </lineage>
</organism>
<sequence>MLYFWKNDKSDSPNTLNARSKSLLLKSIAPAIILLAISFFGSCEKDDICVEDNTPLLVIRFYGSIATEVTKKVPSLRIVGLGKESTVNTIVDRSSLDSIALPLKINDNPTRFLFIQNSADDENGFEKGNIDTVTFNYKTKEVFISRACGYIANYEEVVGSITPDTSNWIQSISTVDSTVTNQATAHVKIFH</sequence>
<comment type="caution">
    <text evidence="1">The sequence shown here is derived from an EMBL/GenBank/DDBJ whole genome shotgun (WGS) entry which is preliminary data.</text>
</comment>
<gene>
    <name evidence="1" type="ORF">K8352_16855</name>
</gene>
<dbReference type="Proteomes" id="UP001200642">
    <property type="component" value="Unassembled WGS sequence"/>
</dbReference>
<dbReference type="RefSeq" id="WP_317903572.1">
    <property type="nucleotide sequence ID" value="NZ_JAIRBC010000032.1"/>
</dbReference>